<dbReference type="Proteomes" id="UP000091914">
    <property type="component" value="Unassembled WGS sequence"/>
</dbReference>
<accession>A0A1A0VI53</accession>
<dbReference type="EMBL" id="LZSX01000068">
    <property type="protein sequence ID" value="OBB82918.1"/>
    <property type="molecule type" value="Genomic_DNA"/>
</dbReference>
<protein>
    <recommendedName>
        <fullName evidence="3">VOC domain-containing protein</fullName>
    </recommendedName>
</protein>
<name>A0A1A0VI53_9MYCO</name>
<evidence type="ECO:0008006" key="3">
    <source>
        <dbReference type="Google" id="ProtNLM"/>
    </source>
</evidence>
<proteinExistence type="predicted"/>
<gene>
    <name evidence="1" type="ORF">A5760_11805</name>
</gene>
<dbReference type="RefSeq" id="WP_064881526.1">
    <property type="nucleotide sequence ID" value="NZ_LZSX01000068.1"/>
</dbReference>
<evidence type="ECO:0000313" key="2">
    <source>
        <dbReference type="Proteomes" id="UP000091914"/>
    </source>
</evidence>
<reference evidence="1 2" key="1">
    <citation type="submission" date="2016-06" db="EMBL/GenBank/DDBJ databases">
        <authorList>
            <person name="Kjaerup R.B."/>
            <person name="Dalgaard T.S."/>
            <person name="Juul-Madsen H.R."/>
        </authorList>
    </citation>
    <scope>NUCLEOTIDE SEQUENCE [LARGE SCALE GENOMIC DNA]</scope>
    <source>
        <strain evidence="1 2">852002-51834_SCH5396731</strain>
    </source>
</reference>
<evidence type="ECO:0000313" key="1">
    <source>
        <dbReference type="EMBL" id="OBB82918.1"/>
    </source>
</evidence>
<dbReference type="InterPro" id="IPR029068">
    <property type="entry name" value="Glyas_Bleomycin-R_OHBP_Dase"/>
</dbReference>
<dbReference type="AlphaFoldDB" id="A0A1A0VI53"/>
<dbReference type="SUPFAM" id="SSF54593">
    <property type="entry name" value="Glyoxalase/Bleomycin resistance protein/Dihydroxybiphenyl dioxygenase"/>
    <property type="match status" value="1"/>
</dbReference>
<sequence>MPEKPDSPSLHHVVFAVAPERHAAAAQMFTDLGFLFEPLQLAELGLDIHLDWNRGIELISPIPGSTGEVAVSVTEFLERHGDGVFTVVIGVPEAASADEVAERYGATTRFRQRMEGGGTYLDENDVSILGLPLTFLATNIP</sequence>
<organism evidence="1 2">
    <name type="scientific">Mycobacterium colombiense</name>
    <dbReference type="NCBI Taxonomy" id="339268"/>
    <lineage>
        <taxon>Bacteria</taxon>
        <taxon>Bacillati</taxon>
        <taxon>Actinomycetota</taxon>
        <taxon>Actinomycetes</taxon>
        <taxon>Mycobacteriales</taxon>
        <taxon>Mycobacteriaceae</taxon>
        <taxon>Mycobacterium</taxon>
        <taxon>Mycobacterium avium complex (MAC)</taxon>
    </lineage>
</organism>
<comment type="caution">
    <text evidence="1">The sequence shown here is derived from an EMBL/GenBank/DDBJ whole genome shotgun (WGS) entry which is preliminary data.</text>
</comment>